<dbReference type="SUPFAM" id="SSF51735">
    <property type="entry name" value="NAD(P)-binding Rossmann-fold domains"/>
    <property type="match status" value="1"/>
</dbReference>
<dbReference type="PRINTS" id="PR00081">
    <property type="entry name" value="GDHRDH"/>
</dbReference>
<protein>
    <submittedName>
        <fullName evidence="4">Short-chain dehydrogenase</fullName>
    </submittedName>
</protein>
<dbReference type="PRINTS" id="PR00080">
    <property type="entry name" value="SDRFAMILY"/>
</dbReference>
<dbReference type="PANTHER" id="PTHR43618">
    <property type="entry name" value="7-ALPHA-HYDROXYSTEROID DEHYDROGENASE"/>
    <property type="match status" value="1"/>
</dbReference>
<dbReference type="InterPro" id="IPR036291">
    <property type="entry name" value="NAD(P)-bd_dom_sf"/>
</dbReference>
<comment type="caution">
    <text evidence="4">The sequence shown here is derived from an EMBL/GenBank/DDBJ whole genome shotgun (WGS) entry which is preliminary data.</text>
</comment>
<evidence type="ECO:0000313" key="4">
    <source>
        <dbReference type="EMBL" id="KAL3424331.1"/>
    </source>
</evidence>
<keyword evidence="2" id="KW-0521">NADP</keyword>
<keyword evidence="5" id="KW-1185">Reference proteome</keyword>
<dbReference type="PANTHER" id="PTHR43618:SF2">
    <property type="entry name" value="CHAIN DEHYDROGENASE, PUTATIVE (AFU_ORTHOLOGUE AFUA_6G06930)-RELATED"/>
    <property type="match status" value="1"/>
</dbReference>
<evidence type="ECO:0000256" key="3">
    <source>
        <dbReference type="ARBA" id="ARBA00023002"/>
    </source>
</evidence>
<dbReference type="EMBL" id="JBFCZG010000003">
    <property type="protein sequence ID" value="KAL3424331.1"/>
    <property type="molecule type" value="Genomic_DNA"/>
</dbReference>
<comment type="similarity">
    <text evidence="1">Belongs to the short-chain dehydrogenases/reductases (SDR) family.</text>
</comment>
<dbReference type="Pfam" id="PF13561">
    <property type="entry name" value="adh_short_C2"/>
    <property type="match status" value="1"/>
</dbReference>
<sequence length="215" mass="23022">MSSADRAESVAEKVKKEHGVKVVVIQGNMGIESDCKKTVQEAITALGGLDVLVSNAGYTRFSDYSDLSAATAEDWDNCFAVNVKAQSYLMQAALPTFEANKEGGVMIITSSVAGENTSGSSMPYSVTKAAQLHLMRCLARTQGPKVRVNAVLPGILLTEWGNQYGEEAIRGMKENAWLKKETDLEDCAQAFVHIAQNASMTGQKIQIDSGLANVA</sequence>
<dbReference type="Proteomes" id="UP001629113">
    <property type="component" value="Unassembled WGS sequence"/>
</dbReference>
<gene>
    <name evidence="4" type="ORF">PVAG01_03612</name>
</gene>
<dbReference type="CDD" id="cd05233">
    <property type="entry name" value="SDR_c"/>
    <property type="match status" value="1"/>
</dbReference>
<dbReference type="Gene3D" id="3.40.50.720">
    <property type="entry name" value="NAD(P)-binding Rossmann-like Domain"/>
    <property type="match status" value="1"/>
</dbReference>
<organism evidence="4 5">
    <name type="scientific">Phlyctema vagabunda</name>
    <dbReference type="NCBI Taxonomy" id="108571"/>
    <lineage>
        <taxon>Eukaryota</taxon>
        <taxon>Fungi</taxon>
        <taxon>Dikarya</taxon>
        <taxon>Ascomycota</taxon>
        <taxon>Pezizomycotina</taxon>
        <taxon>Leotiomycetes</taxon>
        <taxon>Helotiales</taxon>
        <taxon>Dermateaceae</taxon>
        <taxon>Phlyctema</taxon>
    </lineage>
</organism>
<evidence type="ECO:0000256" key="2">
    <source>
        <dbReference type="ARBA" id="ARBA00022857"/>
    </source>
</evidence>
<dbReference type="InterPro" id="IPR052178">
    <property type="entry name" value="Sec_Metab_Biosynth_SDR"/>
</dbReference>
<accession>A0ABR4PLW7</accession>
<keyword evidence="3" id="KW-0560">Oxidoreductase</keyword>
<evidence type="ECO:0000313" key="5">
    <source>
        <dbReference type="Proteomes" id="UP001629113"/>
    </source>
</evidence>
<name>A0ABR4PLW7_9HELO</name>
<evidence type="ECO:0000256" key="1">
    <source>
        <dbReference type="ARBA" id="ARBA00006484"/>
    </source>
</evidence>
<dbReference type="InterPro" id="IPR002347">
    <property type="entry name" value="SDR_fam"/>
</dbReference>
<reference evidence="4 5" key="1">
    <citation type="submission" date="2024-06" db="EMBL/GenBank/DDBJ databases">
        <title>Complete genome of Phlyctema vagabunda strain 19-DSS-EL-015.</title>
        <authorList>
            <person name="Fiorenzani C."/>
        </authorList>
    </citation>
    <scope>NUCLEOTIDE SEQUENCE [LARGE SCALE GENOMIC DNA]</scope>
    <source>
        <strain evidence="4 5">19-DSS-EL-015</strain>
    </source>
</reference>
<proteinExistence type="inferred from homology"/>